<feature type="region of interest" description="Disordered" evidence="1">
    <location>
        <begin position="92"/>
        <end position="112"/>
    </location>
</feature>
<reference evidence="3 4" key="1">
    <citation type="journal article" date="2024" name="G3 (Bethesda)">
        <title>Genome assembly of Hibiscus sabdariffa L. provides insights into metabolisms of medicinal natural products.</title>
        <authorList>
            <person name="Kim T."/>
        </authorList>
    </citation>
    <scope>NUCLEOTIDE SEQUENCE [LARGE SCALE GENOMIC DNA]</scope>
    <source>
        <strain evidence="3">TK-2024</strain>
        <tissue evidence="3">Old leaves</tissue>
    </source>
</reference>
<gene>
    <name evidence="3" type="ORF">V6N11_065668</name>
</gene>
<evidence type="ECO:0000313" key="3">
    <source>
        <dbReference type="EMBL" id="KAK8988069.1"/>
    </source>
</evidence>
<name>A0ABR2PIC2_9ROSI</name>
<keyword evidence="2" id="KW-0732">Signal</keyword>
<evidence type="ECO:0000313" key="4">
    <source>
        <dbReference type="Proteomes" id="UP001396334"/>
    </source>
</evidence>
<dbReference type="EMBL" id="JBBPBN010000059">
    <property type="protein sequence ID" value="KAK8988069.1"/>
    <property type="molecule type" value="Genomic_DNA"/>
</dbReference>
<comment type="caution">
    <text evidence="3">The sequence shown here is derived from an EMBL/GenBank/DDBJ whole genome shotgun (WGS) entry which is preliminary data.</text>
</comment>
<protein>
    <submittedName>
        <fullName evidence="3">Uncharacterized protein</fullName>
    </submittedName>
</protein>
<keyword evidence="4" id="KW-1185">Reference proteome</keyword>
<sequence length="112" mass="11980">MAKPAFVVFSFVLLLSIQLVLGHDNEIKDADKIEVSPAGKADVKSAEGPADPEFPEGPVQQISYETICMSMRSMLPLMESLSRIGLHAGHGTTHVSGHHDTISAQSTSVSHL</sequence>
<dbReference type="Proteomes" id="UP001396334">
    <property type="component" value="Unassembled WGS sequence"/>
</dbReference>
<evidence type="ECO:0000256" key="2">
    <source>
        <dbReference type="SAM" id="SignalP"/>
    </source>
</evidence>
<feature type="signal peptide" evidence="2">
    <location>
        <begin position="1"/>
        <end position="22"/>
    </location>
</feature>
<feature type="region of interest" description="Disordered" evidence="1">
    <location>
        <begin position="38"/>
        <end position="57"/>
    </location>
</feature>
<proteinExistence type="predicted"/>
<accession>A0ABR2PIC2</accession>
<evidence type="ECO:0000256" key="1">
    <source>
        <dbReference type="SAM" id="MobiDB-lite"/>
    </source>
</evidence>
<feature type="chain" id="PRO_5045556965" evidence="2">
    <location>
        <begin position="23"/>
        <end position="112"/>
    </location>
</feature>
<organism evidence="3 4">
    <name type="scientific">Hibiscus sabdariffa</name>
    <name type="common">roselle</name>
    <dbReference type="NCBI Taxonomy" id="183260"/>
    <lineage>
        <taxon>Eukaryota</taxon>
        <taxon>Viridiplantae</taxon>
        <taxon>Streptophyta</taxon>
        <taxon>Embryophyta</taxon>
        <taxon>Tracheophyta</taxon>
        <taxon>Spermatophyta</taxon>
        <taxon>Magnoliopsida</taxon>
        <taxon>eudicotyledons</taxon>
        <taxon>Gunneridae</taxon>
        <taxon>Pentapetalae</taxon>
        <taxon>rosids</taxon>
        <taxon>malvids</taxon>
        <taxon>Malvales</taxon>
        <taxon>Malvaceae</taxon>
        <taxon>Malvoideae</taxon>
        <taxon>Hibiscus</taxon>
    </lineage>
</organism>
<feature type="compositionally biased region" description="Polar residues" evidence="1">
    <location>
        <begin position="102"/>
        <end position="112"/>
    </location>
</feature>